<organism evidence="1">
    <name type="scientific">viral metagenome</name>
    <dbReference type="NCBI Taxonomy" id="1070528"/>
    <lineage>
        <taxon>unclassified sequences</taxon>
        <taxon>metagenomes</taxon>
        <taxon>organismal metagenomes</taxon>
    </lineage>
</organism>
<name>A0A6C0ID66_9ZZZZ</name>
<sequence>MWRKTWSLFGPSRFPHTSKQEKTCEWEFRSTHQEWKKNKVWKTCFFFYFFLFWF</sequence>
<dbReference type="EMBL" id="MN740156">
    <property type="protein sequence ID" value="QHT90709.1"/>
    <property type="molecule type" value="Genomic_DNA"/>
</dbReference>
<proteinExistence type="predicted"/>
<reference evidence="1" key="1">
    <citation type="journal article" date="2020" name="Nature">
        <title>Giant virus diversity and host interactions through global metagenomics.</title>
        <authorList>
            <person name="Schulz F."/>
            <person name="Roux S."/>
            <person name="Paez-Espino D."/>
            <person name="Jungbluth S."/>
            <person name="Walsh D.A."/>
            <person name="Denef V.J."/>
            <person name="McMahon K.D."/>
            <person name="Konstantinidis K.T."/>
            <person name="Eloe-Fadrosh E.A."/>
            <person name="Kyrpides N.C."/>
            <person name="Woyke T."/>
        </authorList>
    </citation>
    <scope>NUCLEOTIDE SEQUENCE</scope>
    <source>
        <strain evidence="1">GVMAG-M-3300023184-71</strain>
    </source>
</reference>
<accession>A0A6C0ID66</accession>
<evidence type="ECO:0000313" key="1">
    <source>
        <dbReference type="EMBL" id="QHT90709.1"/>
    </source>
</evidence>
<protein>
    <submittedName>
        <fullName evidence="1">Uncharacterized protein</fullName>
    </submittedName>
</protein>
<dbReference type="AlphaFoldDB" id="A0A6C0ID66"/>